<evidence type="ECO:0000256" key="4">
    <source>
        <dbReference type="ARBA" id="ARBA00022827"/>
    </source>
</evidence>
<evidence type="ECO:0000256" key="1">
    <source>
        <dbReference type="ARBA" id="ARBA00001974"/>
    </source>
</evidence>
<dbReference type="Gene3D" id="3.30.70.2740">
    <property type="match status" value="1"/>
</dbReference>
<dbReference type="InterPro" id="IPR016171">
    <property type="entry name" value="Vanillyl_alc_oxidase_C-sub2"/>
</dbReference>
<dbReference type="InterPro" id="IPR016164">
    <property type="entry name" value="FAD-linked_Oxase-like_C"/>
</dbReference>
<feature type="domain" description="FAD-binding PCMH-type" evidence="8">
    <location>
        <begin position="34"/>
        <end position="211"/>
    </location>
</feature>
<comment type="caution">
    <text evidence="9">The sequence shown here is derived from an EMBL/GenBank/DDBJ whole genome shotgun (WGS) entry which is preliminary data.</text>
</comment>
<dbReference type="InterPro" id="IPR016169">
    <property type="entry name" value="FAD-bd_PCMH_sub2"/>
</dbReference>
<accession>A0ABU6N8C8</accession>
<reference evidence="9 10" key="1">
    <citation type="submission" date="2023-03" db="EMBL/GenBank/DDBJ databases">
        <title>Bacillus Genome Sequencing.</title>
        <authorList>
            <person name="Dunlap C."/>
        </authorList>
    </citation>
    <scope>NUCLEOTIDE SEQUENCE [LARGE SCALE GENOMIC DNA]</scope>
    <source>
        <strain evidence="9 10">B-14544</strain>
    </source>
</reference>
<keyword evidence="3" id="KW-0285">Flavoprotein</keyword>
<dbReference type="PANTHER" id="PTHR11748:SF111">
    <property type="entry name" value="D-LACTATE DEHYDROGENASE, MITOCHONDRIAL-RELATED"/>
    <property type="match status" value="1"/>
</dbReference>
<evidence type="ECO:0000256" key="2">
    <source>
        <dbReference type="ARBA" id="ARBA00008000"/>
    </source>
</evidence>
<dbReference type="PROSITE" id="PS51387">
    <property type="entry name" value="FAD_PCMH"/>
    <property type="match status" value="1"/>
</dbReference>
<evidence type="ECO:0000256" key="7">
    <source>
        <dbReference type="ARBA" id="ARBA00038897"/>
    </source>
</evidence>
<comment type="similarity">
    <text evidence="2">Belongs to the FAD-binding oxidoreductase/transferase type 4 family.</text>
</comment>
<evidence type="ECO:0000256" key="3">
    <source>
        <dbReference type="ARBA" id="ARBA00022630"/>
    </source>
</evidence>
<dbReference type="Pfam" id="PF01565">
    <property type="entry name" value="FAD_binding_4"/>
    <property type="match status" value="1"/>
</dbReference>
<gene>
    <name evidence="9" type="ORF">P4447_08380</name>
</gene>
<dbReference type="Gene3D" id="3.30.465.10">
    <property type="match status" value="1"/>
</dbReference>
<evidence type="ECO:0000259" key="8">
    <source>
        <dbReference type="PROSITE" id="PS51387"/>
    </source>
</evidence>
<evidence type="ECO:0000313" key="9">
    <source>
        <dbReference type="EMBL" id="MED3562471.1"/>
    </source>
</evidence>
<dbReference type="RefSeq" id="WP_327967402.1">
    <property type="nucleotide sequence ID" value="NZ_JARMQG010000088.1"/>
</dbReference>
<dbReference type="EMBL" id="JARMQG010000088">
    <property type="protein sequence ID" value="MED3562471.1"/>
    <property type="molecule type" value="Genomic_DNA"/>
</dbReference>
<organism evidence="9 10">
    <name type="scientific">Bacillus xiapuensis</name>
    <dbReference type="NCBI Taxonomy" id="2014075"/>
    <lineage>
        <taxon>Bacteria</taxon>
        <taxon>Bacillati</taxon>
        <taxon>Bacillota</taxon>
        <taxon>Bacilli</taxon>
        <taxon>Bacillales</taxon>
        <taxon>Bacillaceae</taxon>
        <taxon>Bacillus</taxon>
    </lineage>
</organism>
<dbReference type="InterPro" id="IPR004113">
    <property type="entry name" value="FAD-bd_oxidored_4_C"/>
</dbReference>
<sequence length="453" mass="49026">MILAESIKKFISADRVSTNETVLTNHSKDESFHSASLPEVVVFPKTTQEIVDIMKFANENKIPVTPFGVGSGLEGAAIPKNGGISLDLLEMNKILEINPEDFLVRVQPGVTRMQLNKELGKYGLFFSVDPGADATLGGMAATNASGTTTVRYGAMKDNVRDLEVVLADGKVIHTGGKAKKSSSGYNLTELFVGSEGTLGIFTELTLQVYGISEVITAARAVFPTVNDAVQAASSLLTVGVPIARVELVEGQTIKYVNHVMDTNYAEGDSLFLEFHGSKGSVETDVQLTKELFADFGCVQFDFEIDALGRSRLWEARHNSLYALIHTNPGKQVMNTDVCVPLSKLADSIEYTRKCMGEADLQGDIIGHIGDGNFHAGVLIDPNFPNDLERANHFNEKIVEFALSCGGTCTGEHGVGLGKRKYQRQQHGEALNIMKSIKQVLDPNGILNPGKIFD</sequence>
<dbReference type="EC" id="1.1.2.4" evidence="7"/>
<keyword evidence="10" id="KW-1185">Reference proteome</keyword>
<dbReference type="InterPro" id="IPR036318">
    <property type="entry name" value="FAD-bd_PCMH-like_sf"/>
</dbReference>
<dbReference type="Gene3D" id="1.10.45.10">
    <property type="entry name" value="Vanillyl-alcohol Oxidase, Chain A, domain 4"/>
    <property type="match status" value="1"/>
</dbReference>
<evidence type="ECO:0000256" key="6">
    <source>
        <dbReference type="ARBA" id="ARBA00023002"/>
    </source>
</evidence>
<dbReference type="SUPFAM" id="SSF55103">
    <property type="entry name" value="FAD-linked oxidases, C-terminal domain"/>
    <property type="match status" value="1"/>
</dbReference>
<keyword evidence="4" id="KW-0274">FAD</keyword>
<keyword evidence="5" id="KW-0809">Transit peptide</keyword>
<comment type="cofactor">
    <cofactor evidence="1">
        <name>FAD</name>
        <dbReference type="ChEBI" id="CHEBI:57692"/>
    </cofactor>
</comment>
<dbReference type="PANTHER" id="PTHR11748">
    <property type="entry name" value="D-LACTATE DEHYDROGENASE"/>
    <property type="match status" value="1"/>
</dbReference>
<protein>
    <recommendedName>
        <fullName evidence="7">D-lactate dehydrogenase (cytochrome)</fullName>
        <ecNumber evidence="7">1.1.2.4</ecNumber>
    </recommendedName>
</protein>
<evidence type="ECO:0000313" key="10">
    <source>
        <dbReference type="Proteomes" id="UP001330749"/>
    </source>
</evidence>
<dbReference type="Proteomes" id="UP001330749">
    <property type="component" value="Unassembled WGS sequence"/>
</dbReference>
<dbReference type="InterPro" id="IPR006094">
    <property type="entry name" value="Oxid_FAD_bind_N"/>
</dbReference>
<dbReference type="Pfam" id="PF02913">
    <property type="entry name" value="FAD-oxidase_C"/>
    <property type="match status" value="1"/>
</dbReference>
<name>A0ABU6N8C8_9BACI</name>
<proteinExistence type="inferred from homology"/>
<dbReference type="SUPFAM" id="SSF56176">
    <property type="entry name" value="FAD-binding/transporter-associated domain-like"/>
    <property type="match status" value="1"/>
</dbReference>
<keyword evidence="6" id="KW-0560">Oxidoreductase</keyword>
<dbReference type="InterPro" id="IPR016166">
    <property type="entry name" value="FAD-bd_PCMH"/>
</dbReference>
<evidence type="ECO:0000256" key="5">
    <source>
        <dbReference type="ARBA" id="ARBA00022946"/>
    </source>
</evidence>